<evidence type="ECO:0000313" key="2">
    <source>
        <dbReference type="Proteomes" id="UP000014854"/>
    </source>
</evidence>
<dbReference type="PATRIC" id="fig|1336752.4.peg.3181"/>
<protein>
    <submittedName>
        <fullName evidence="1">Uncharacterized protein</fullName>
    </submittedName>
</protein>
<sequence>MYILPSQVVGTREMTHTQWVWRLKGVQDEFESLTVGG</sequence>
<organism evidence="1 2">
    <name type="scientific">Vibrio fluvialis PG41</name>
    <dbReference type="NCBI Taxonomy" id="1336752"/>
    <lineage>
        <taxon>Bacteria</taxon>
        <taxon>Pseudomonadati</taxon>
        <taxon>Pseudomonadota</taxon>
        <taxon>Gammaproteobacteria</taxon>
        <taxon>Vibrionales</taxon>
        <taxon>Vibrionaceae</taxon>
        <taxon>Vibrio</taxon>
    </lineage>
</organism>
<proteinExistence type="predicted"/>
<accession>S7JHG1</accession>
<gene>
    <name evidence="1" type="ORF">L910_1329</name>
</gene>
<dbReference type="Proteomes" id="UP000014854">
    <property type="component" value="Unassembled WGS sequence"/>
</dbReference>
<dbReference type="AlphaFoldDB" id="S7JHG1"/>
<reference evidence="1 2" key="1">
    <citation type="journal article" date="2013" name="Gut Pathog.">
        <title>Evidence of a new metabolic capacity in an emerging diarrheal pathogen: lessons from the draft genomes of Vibrio fluvialis strains PG41 and I21563.</title>
        <authorList>
            <person name="Khatri I."/>
            <person name="Mahajan S."/>
            <person name="Dureja C."/>
            <person name="Subramanian S."/>
            <person name="Raychaudhuri S."/>
        </authorList>
    </citation>
    <scope>NUCLEOTIDE SEQUENCE [LARGE SCALE GENOMIC DNA]</scope>
    <source>
        <strain evidence="1 2">PG41</strain>
    </source>
</reference>
<name>S7JHG1_VIBFL</name>
<evidence type="ECO:0000313" key="1">
    <source>
        <dbReference type="EMBL" id="EPP21650.1"/>
    </source>
</evidence>
<comment type="caution">
    <text evidence="1">The sequence shown here is derived from an EMBL/GenBank/DDBJ whole genome shotgun (WGS) entry which is preliminary data.</text>
</comment>
<dbReference type="EMBL" id="ASXS01000013">
    <property type="protein sequence ID" value="EPP21650.1"/>
    <property type="molecule type" value="Genomic_DNA"/>
</dbReference>